<dbReference type="Gene3D" id="3.30.70.1290">
    <property type="entry name" value="Transposase IS200-like"/>
    <property type="match status" value="1"/>
</dbReference>
<accession>A0ABV6K3M5</accession>
<feature type="region of interest" description="Disordered" evidence="1">
    <location>
        <begin position="134"/>
        <end position="154"/>
    </location>
</feature>
<evidence type="ECO:0000313" key="4">
    <source>
        <dbReference type="Proteomes" id="UP001589855"/>
    </source>
</evidence>
<dbReference type="NCBIfam" id="NF033573">
    <property type="entry name" value="transpos_IS200"/>
    <property type="match status" value="1"/>
</dbReference>
<protein>
    <submittedName>
        <fullName evidence="3">IS200/IS605 family transposase</fullName>
    </submittedName>
</protein>
<dbReference type="Proteomes" id="UP001589855">
    <property type="component" value="Unassembled WGS sequence"/>
</dbReference>
<evidence type="ECO:0000256" key="1">
    <source>
        <dbReference type="SAM" id="MobiDB-lite"/>
    </source>
</evidence>
<evidence type="ECO:0000259" key="2">
    <source>
        <dbReference type="SMART" id="SM01321"/>
    </source>
</evidence>
<gene>
    <name evidence="3" type="primary">tnpA</name>
    <name evidence="3" type="ORF">ACFFGS_08025</name>
</gene>
<dbReference type="PANTHER" id="PTHR33360">
    <property type="entry name" value="TRANSPOSASE FOR INSERTION SEQUENCE ELEMENT IS200"/>
    <property type="match status" value="1"/>
</dbReference>
<dbReference type="Pfam" id="PF01797">
    <property type="entry name" value="Y1_Tnp"/>
    <property type="match status" value="1"/>
</dbReference>
<dbReference type="EMBL" id="JBHLUK010000066">
    <property type="protein sequence ID" value="MFC0424061.1"/>
    <property type="molecule type" value="Genomic_DNA"/>
</dbReference>
<keyword evidence="4" id="KW-1185">Reference proteome</keyword>
<dbReference type="PANTHER" id="PTHR33360:SF2">
    <property type="entry name" value="TRANSPOSASE FOR INSERTION SEQUENCE ELEMENT IS200"/>
    <property type="match status" value="1"/>
</dbReference>
<dbReference type="SMART" id="SM01321">
    <property type="entry name" value="Y1_Tnp"/>
    <property type="match status" value="1"/>
</dbReference>
<dbReference type="InterPro" id="IPR002686">
    <property type="entry name" value="Transposase_17"/>
</dbReference>
<proteinExistence type="predicted"/>
<dbReference type="RefSeq" id="WP_137645343.1">
    <property type="nucleotide sequence ID" value="NZ_BAABRM010000015.1"/>
</dbReference>
<organism evidence="3 4">
    <name type="scientific">Lactiplantibacillus plajomi</name>
    <dbReference type="NCBI Taxonomy" id="1457217"/>
    <lineage>
        <taxon>Bacteria</taxon>
        <taxon>Bacillati</taxon>
        <taxon>Bacillota</taxon>
        <taxon>Bacilli</taxon>
        <taxon>Lactobacillales</taxon>
        <taxon>Lactobacillaceae</taxon>
        <taxon>Lactiplantibacillus</taxon>
    </lineage>
</organism>
<sequence>MANKLNSLAHTKWLCKYHIVFTPKYRRKIIYNQYRRDLQDDIRLLCQYKGVKILEGHMMPDHVHLLVSIPPKLSVASFMGYLKGKSALMMFDQHANLKYKFGNRHFWSVGYYVSTVGLNEATIKKYIRDQEKHDQAQDRLSVREYEDPFKGQGK</sequence>
<evidence type="ECO:0000313" key="3">
    <source>
        <dbReference type="EMBL" id="MFC0424061.1"/>
    </source>
</evidence>
<dbReference type="InterPro" id="IPR036515">
    <property type="entry name" value="Transposase_17_sf"/>
</dbReference>
<reference evidence="3 4" key="1">
    <citation type="submission" date="2024-09" db="EMBL/GenBank/DDBJ databases">
        <authorList>
            <person name="Sun Q."/>
            <person name="Mori K."/>
        </authorList>
    </citation>
    <scope>NUCLEOTIDE SEQUENCE [LARGE SCALE GENOMIC DNA]</scope>
    <source>
        <strain evidence="3 4">TBRC 4575</strain>
    </source>
</reference>
<feature type="domain" description="Transposase IS200-like" evidence="2">
    <location>
        <begin position="12"/>
        <end position="130"/>
    </location>
</feature>
<dbReference type="SUPFAM" id="SSF143422">
    <property type="entry name" value="Transposase IS200-like"/>
    <property type="match status" value="1"/>
</dbReference>
<name>A0ABV6K3M5_9LACO</name>
<comment type="caution">
    <text evidence="3">The sequence shown here is derived from an EMBL/GenBank/DDBJ whole genome shotgun (WGS) entry which is preliminary data.</text>
</comment>